<evidence type="ECO:0000256" key="3">
    <source>
        <dbReference type="ARBA" id="ARBA00004921"/>
    </source>
</evidence>
<dbReference type="InterPro" id="IPR017850">
    <property type="entry name" value="Alkaline_phosphatase_core_sf"/>
</dbReference>
<dbReference type="PIRSF" id="PIRSF006392">
    <property type="entry name" value="IPGAM_arch"/>
    <property type="match status" value="1"/>
</dbReference>
<gene>
    <name evidence="7" type="ORF">BJBARM5_0603</name>
</gene>
<dbReference type="PANTHER" id="PTHR31209:SF0">
    <property type="entry name" value="METALLOENZYME DOMAIN-CONTAINING PROTEIN"/>
    <property type="match status" value="1"/>
</dbReference>
<dbReference type="Pfam" id="PF01676">
    <property type="entry name" value="Metalloenzyme"/>
    <property type="match status" value="1"/>
</dbReference>
<dbReference type="InterPro" id="IPR004456">
    <property type="entry name" value="Pglycerate_mutase_ApgM"/>
</dbReference>
<dbReference type="AlphaFoldDB" id="D6GVT6"/>
<evidence type="ECO:0000256" key="4">
    <source>
        <dbReference type="ARBA" id="ARBA00005524"/>
    </source>
</evidence>
<dbReference type="GO" id="GO:0046872">
    <property type="term" value="F:metal ion binding"/>
    <property type="evidence" value="ECO:0007669"/>
    <property type="project" value="InterPro"/>
</dbReference>
<dbReference type="Gene3D" id="3.30.70.2130">
    <property type="entry name" value="Metalloenzyme domain"/>
    <property type="match status" value="1"/>
</dbReference>
<accession>D6GVT6</accession>
<dbReference type="InterPro" id="IPR006124">
    <property type="entry name" value="Metalloenzyme"/>
</dbReference>
<evidence type="ECO:0000256" key="5">
    <source>
        <dbReference type="ARBA" id="ARBA00023152"/>
    </source>
</evidence>
<evidence type="ECO:0000313" key="8">
    <source>
        <dbReference type="Proteomes" id="UP000009376"/>
    </source>
</evidence>
<evidence type="ECO:0000313" key="7">
    <source>
        <dbReference type="EMBL" id="EFD92647.1"/>
    </source>
</evidence>
<evidence type="ECO:0000256" key="2">
    <source>
        <dbReference type="ARBA" id="ARBA00002315"/>
    </source>
</evidence>
<comment type="catalytic activity">
    <reaction evidence="1">
        <text>(2R)-2-phosphoglycerate = (2R)-3-phosphoglycerate</text>
        <dbReference type="Rhea" id="RHEA:15901"/>
        <dbReference type="ChEBI" id="CHEBI:58272"/>
        <dbReference type="ChEBI" id="CHEBI:58289"/>
        <dbReference type="EC" id="5.4.2.12"/>
    </reaction>
</comment>
<evidence type="ECO:0000256" key="1">
    <source>
        <dbReference type="ARBA" id="ARBA00000370"/>
    </source>
</evidence>
<comment type="similarity">
    <text evidence="4">Belongs to the BPG-independent phosphoglycerate mutase family. A-PGAM subfamily.</text>
</comment>
<dbReference type="GO" id="GO:0004619">
    <property type="term" value="F:phosphoglycerate mutase activity"/>
    <property type="evidence" value="ECO:0007669"/>
    <property type="project" value="UniProtKB-EC"/>
</dbReference>
<dbReference type="EMBL" id="GG745557">
    <property type="protein sequence ID" value="EFD92647.1"/>
    <property type="molecule type" value="Genomic_DNA"/>
</dbReference>
<proteinExistence type="inferred from homology"/>
<dbReference type="GO" id="GO:0006096">
    <property type="term" value="P:glycolytic process"/>
    <property type="evidence" value="ECO:0007669"/>
    <property type="project" value="UniProtKB-KW"/>
</dbReference>
<organism evidence="7 8">
    <name type="scientific">Candidatus Parvarchaeum acidophilus ARMAN-5</name>
    <dbReference type="NCBI Taxonomy" id="662762"/>
    <lineage>
        <taxon>Archaea</taxon>
        <taxon>Candidatus Parvarchaeota</taxon>
        <taxon>Candidatus Parvarchaeum</taxon>
    </lineage>
</organism>
<comment type="pathway">
    <text evidence="3">Carbohydrate degradation.</text>
</comment>
<dbReference type="Pfam" id="PF10143">
    <property type="entry name" value="PhosphMutase"/>
    <property type="match status" value="1"/>
</dbReference>
<dbReference type="Gene3D" id="3.40.720.10">
    <property type="entry name" value="Alkaline Phosphatase, subunit A"/>
    <property type="match status" value="2"/>
</dbReference>
<reference evidence="7 8" key="1">
    <citation type="journal article" date="2010" name="Proc. Natl. Acad. Sci. U.S.A.">
        <title>Enigmatic, ultrasmall, uncultivated Archaea.</title>
        <authorList>
            <person name="Baker B.J."/>
            <person name="Comolli L.R."/>
            <person name="Dick G.J."/>
            <person name="Hauser L.J."/>
            <person name="Hyatt D."/>
            <person name="Dill B.D."/>
            <person name="Land M.L."/>
            <person name="Verberkmoes N.C."/>
            <person name="Hettich R.L."/>
            <person name="Banfield J.F."/>
        </authorList>
    </citation>
    <scope>NUCLEOTIDE SEQUENCE [LARGE SCALE GENOMIC DNA]</scope>
</reference>
<evidence type="ECO:0000259" key="6">
    <source>
        <dbReference type="Pfam" id="PF01676"/>
    </source>
</evidence>
<name>D6GVT6_PARA5</name>
<dbReference type="SUPFAM" id="SSF53649">
    <property type="entry name" value="Alkaline phosphatase-like"/>
    <property type="match status" value="1"/>
</dbReference>
<feature type="domain" description="Metalloenzyme" evidence="6">
    <location>
        <begin position="3"/>
        <end position="403"/>
    </location>
</feature>
<sequence length="416" mass="47122">MNKTVFIIVDGMADLPIKRLGNKTPLDYAIKNNLYNFLKYSELAYPNVLGKLAPQSDAGVMANLSYDPLVYSTGRGWFECLGLGLAPKSGELSVRVNFGSVSKGKLKDIRVYLSQDEIEDIINEINNNIHLSVSFDLKAGVGYRAGLVLRSGKMPFSHFVSNNEPGYTARFFGSKVKLSFASGIKDFRIKKIKPMKNEARYTAEVLNEFVYKASEIIKKSKTYKTRLKKGMPVPNYLFLRDSSDHDPELENINKKYNRKWAAITGMPLEKGIAESLGMSVIKMEELPNVEEDLRKKADQVGKVLSKFDAVYLHIKQPDSFSHLGKFIDKYAAIEKIDRIIISKLYKELDSKNDTLVLTCDHATSSEFKRHLNSNIPVLISNRKFDYHHNFSEFACSKEGNKKIKKAIDIMPFVMNL</sequence>
<dbReference type="PANTHER" id="PTHR31209">
    <property type="entry name" value="COFACTOR-INDEPENDENT PHOSPHOGLYCERATE MUTASE"/>
    <property type="match status" value="1"/>
</dbReference>
<dbReference type="Proteomes" id="UP000009376">
    <property type="component" value="Unassembled WGS sequence"/>
</dbReference>
<dbReference type="InterPro" id="IPR042253">
    <property type="entry name" value="Pglycerate_mutase_ApgM_sf"/>
</dbReference>
<keyword evidence="5" id="KW-0324">Glycolysis</keyword>
<protein>
    <submittedName>
        <fullName evidence="7">Phosphoglycerate mutase</fullName>
    </submittedName>
</protein>
<comment type="function">
    <text evidence="2">Catalyzes the interconversion of 2-phosphoglycerate and 3-phosphoglycerate.</text>
</comment>